<feature type="transmembrane region" description="Helical" evidence="1">
    <location>
        <begin position="265"/>
        <end position="284"/>
    </location>
</feature>
<feature type="transmembrane region" description="Helical" evidence="1">
    <location>
        <begin position="137"/>
        <end position="159"/>
    </location>
</feature>
<evidence type="ECO:0000256" key="1">
    <source>
        <dbReference type="SAM" id="Phobius"/>
    </source>
</evidence>
<name>A0AB39WSE6_9PSED</name>
<organism evidence="2">
    <name type="scientific">Pseudomonas sp. WC2401</name>
    <dbReference type="NCBI Taxonomy" id="3234143"/>
    <lineage>
        <taxon>Bacteria</taxon>
        <taxon>Pseudomonadati</taxon>
        <taxon>Pseudomonadota</taxon>
        <taxon>Gammaproteobacteria</taxon>
        <taxon>Pseudomonadales</taxon>
        <taxon>Pseudomonadaceae</taxon>
        <taxon>Pseudomonas</taxon>
    </lineage>
</organism>
<feature type="transmembrane region" description="Helical" evidence="1">
    <location>
        <begin position="344"/>
        <end position="368"/>
    </location>
</feature>
<proteinExistence type="predicted"/>
<dbReference type="RefSeq" id="WP_369781567.1">
    <property type="nucleotide sequence ID" value="NZ_CP165623.1"/>
</dbReference>
<keyword evidence="1" id="KW-0812">Transmembrane</keyword>
<dbReference type="Pfam" id="PF14897">
    <property type="entry name" value="EpsG"/>
    <property type="match status" value="1"/>
</dbReference>
<keyword evidence="1" id="KW-1133">Transmembrane helix</keyword>
<feature type="transmembrane region" description="Helical" evidence="1">
    <location>
        <begin position="6"/>
        <end position="24"/>
    </location>
</feature>
<protein>
    <submittedName>
        <fullName evidence="2">EpsG family protein</fullName>
    </submittedName>
</protein>
<sequence length="369" mass="41649">MNSIIILTSYFVASWTICALLHKGDSILLKNNEHNAHKLIFLTLPPLILGFYFIALRPFDSGGDTVTYLASYNRLSSPITATLDTGFGTELLFWPVQALMKPFLDERGWLIANYFIILSLTYFAYKKATDKTPISPLLFSLVFMTFFAVYAGNAMRQIYSIPLGLLAFHYCYQKNYSRFVIFAALSIAFHWSAVIILASPLFTRLPNKKSYYIGIPIAALACSSLIGPFVELVTSLTGLDWLSDKSNLYLKGGRVSHIEAVWKTVNFWLCVIIYLSLVFTNAISDEKHQNISKFLLMFFSLMLFAVTNADVSERYMVWFLFLVPLAVAVIFSKIKITSALKNQFLLILFMLMAALVFTRESAMATLGIS</sequence>
<feature type="transmembrane region" description="Helical" evidence="1">
    <location>
        <begin position="36"/>
        <end position="55"/>
    </location>
</feature>
<evidence type="ECO:0000313" key="2">
    <source>
        <dbReference type="EMBL" id="XDV04000.1"/>
    </source>
</evidence>
<feature type="transmembrane region" description="Helical" evidence="1">
    <location>
        <begin position="315"/>
        <end position="332"/>
    </location>
</feature>
<feature type="transmembrane region" description="Helical" evidence="1">
    <location>
        <begin position="211"/>
        <end position="230"/>
    </location>
</feature>
<reference evidence="2" key="1">
    <citation type="submission" date="2024-07" db="EMBL/GenBank/DDBJ databases">
        <authorList>
            <person name="Biller S.J."/>
        </authorList>
    </citation>
    <scope>NUCLEOTIDE SEQUENCE</scope>
    <source>
        <strain evidence="2">WC2401</strain>
    </source>
</reference>
<dbReference type="EMBL" id="CP165623">
    <property type="protein sequence ID" value="XDV04000.1"/>
    <property type="molecule type" value="Genomic_DNA"/>
</dbReference>
<accession>A0AB39WSE6</accession>
<feature type="transmembrane region" description="Helical" evidence="1">
    <location>
        <begin position="108"/>
        <end position="125"/>
    </location>
</feature>
<gene>
    <name evidence="2" type="ORF">AB3G35_12955</name>
</gene>
<dbReference type="InterPro" id="IPR049458">
    <property type="entry name" value="EpsG-like"/>
</dbReference>
<dbReference type="AlphaFoldDB" id="A0AB39WSE6"/>
<keyword evidence="1" id="KW-0472">Membrane</keyword>
<feature type="transmembrane region" description="Helical" evidence="1">
    <location>
        <begin position="291"/>
        <end position="309"/>
    </location>
</feature>
<feature type="transmembrane region" description="Helical" evidence="1">
    <location>
        <begin position="179"/>
        <end position="199"/>
    </location>
</feature>